<keyword evidence="2" id="KW-0378">Hydrolase</keyword>
<accession>A0A819K1H5</accession>
<comment type="caution">
    <text evidence="5">The sequence shown here is derived from an EMBL/GenBank/DDBJ whole genome shotgun (WGS) entry which is preliminary data.</text>
</comment>
<dbReference type="InterPro" id="IPR017853">
    <property type="entry name" value="GH"/>
</dbReference>
<dbReference type="InterPro" id="IPR022790">
    <property type="entry name" value="GH26_dom"/>
</dbReference>
<evidence type="ECO:0000256" key="2">
    <source>
        <dbReference type="ARBA" id="ARBA00022801"/>
    </source>
</evidence>
<evidence type="ECO:0000256" key="1">
    <source>
        <dbReference type="ARBA" id="ARBA00007754"/>
    </source>
</evidence>
<dbReference type="PANTHER" id="PTHR40079:SF4">
    <property type="entry name" value="GH26 DOMAIN-CONTAINING PROTEIN-RELATED"/>
    <property type="match status" value="1"/>
</dbReference>
<sequence length="423" mass="47737">MNYKLTSVFYGNQGWSMDEIENLSSWTNKRPTVIVLFTDWCNGSMIDLFNTQLNNIWNNNSIPLITWELYGCGGTSQPGIMRLVRNNIYDTYINQFGDRLRIWLAGNDGILGNADDRRVYLRLAHEMNGNWYPWSASMGNSTPQDYILAWHHIHDIFSNKSLDSTKLQWIWSVNNADVGNYTAENYWVGDSYVDWIGVDGYNWGATQSWSTWVWPNQIFDNMIGRLRLLSSTKPLCISEYGTTSKRIGNISDTQSKNDWLNEFCAYMNTTQIQMAPYFNTDKETDWAIFGGMNGNMIWNNFSVYTAFKDCLQSNDWVLPDSTNQRIITDEQFAGIGNTTTMTTLTSSSSTTSISTTLNASTSSTTTNATSSATSITSMTMLCSWFILCPAGRGRRFQKLSGPGSQSFQNSGSGSVPKLLYGTV</sequence>
<keyword evidence="3" id="KW-0326">Glycosidase</keyword>
<dbReference type="EMBL" id="CAJOBF010001335">
    <property type="protein sequence ID" value="CAF3939550.1"/>
    <property type="molecule type" value="Genomic_DNA"/>
</dbReference>
<protein>
    <recommendedName>
        <fullName evidence="4">GH26 domain-containing protein</fullName>
    </recommendedName>
</protein>
<gene>
    <name evidence="5" type="ORF">UXM345_LOCUS12677</name>
</gene>
<dbReference type="AlphaFoldDB" id="A0A819K1H5"/>
<dbReference type="PRINTS" id="PR00739">
    <property type="entry name" value="GLHYDRLASE26"/>
</dbReference>
<evidence type="ECO:0000313" key="6">
    <source>
        <dbReference type="Proteomes" id="UP000663842"/>
    </source>
</evidence>
<dbReference type="PANTHER" id="PTHR40079">
    <property type="entry name" value="MANNAN ENDO-1,4-BETA-MANNOSIDASE E-RELATED"/>
    <property type="match status" value="1"/>
</dbReference>
<dbReference type="SUPFAM" id="SSF51445">
    <property type="entry name" value="(Trans)glycosidases"/>
    <property type="match status" value="1"/>
</dbReference>
<evidence type="ECO:0000259" key="4">
    <source>
        <dbReference type="PROSITE" id="PS51764"/>
    </source>
</evidence>
<comment type="similarity">
    <text evidence="1">Belongs to the glycosyl hydrolase 26 family.</text>
</comment>
<dbReference type="Proteomes" id="UP000663842">
    <property type="component" value="Unassembled WGS sequence"/>
</dbReference>
<dbReference type="GO" id="GO:0016985">
    <property type="term" value="F:mannan endo-1,4-beta-mannosidase activity"/>
    <property type="evidence" value="ECO:0007669"/>
    <property type="project" value="InterPro"/>
</dbReference>
<dbReference type="GO" id="GO:0006080">
    <property type="term" value="P:substituted mannan metabolic process"/>
    <property type="evidence" value="ECO:0007669"/>
    <property type="project" value="InterPro"/>
</dbReference>
<dbReference type="Pfam" id="PF02156">
    <property type="entry name" value="Glyco_hydro_26"/>
    <property type="match status" value="1"/>
</dbReference>
<name>A0A819K1H5_9BILA</name>
<feature type="domain" description="GH26" evidence="4">
    <location>
        <begin position="1"/>
        <end position="307"/>
    </location>
</feature>
<evidence type="ECO:0000256" key="3">
    <source>
        <dbReference type="ARBA" id="ARBA00023295"/>
    </source>
</evidence>
<proteinExistence type="inferred from homology"/>
<dbReference type="Gene3D" id="3.20.20.80">
    <property type="entry name" value="Glycosidases"/>
    <property type="match status" value="1"/>
</dbReference>
<organism evidence="5 6">
    <name type="scientific">Rotaria magnacalcarata</name>
    <dbReference type="NCBI Taxonomy" id="392030"/>
    <lineage>
        <taxon>Eukaryota</taxon>
        <taxon>Metazoa</taxon>
        <taxon>Spiralia</taxon>
        <taxon>Gnathifera</taxon>
        <taxon>Rotifera</taxon>
        <taxon>Eurotatoria</taxon>
        <taxon>Bdelloidea</taxon>
        <taxon>Philodinida</taxon>
        <taxon>Philodinidae</taxon>
        <taxon>Rotaria</taxon>
    </lineage>
</organism>
<reference evidence="5" key="1">
    <citation type="submission" date="2021-02" db="EMBL/GenBank/DDBJ databases">
        <authorList>
            <person name="Nowell W R."/>
        </authorList>
    </citation>
    <scope>NUCLEOTIDE SEQUENCE</scope>
</reference>
<dbReference type="PROSITE" id="PS51764">
    <property type="entry name" value="GH26"/>
    <property type="match status" value="1"/>
</dbReference>
<evidence type="ECO:0000313" key="5">
    <source>
        <dbReference type="EMBL" id="CAF3939550.1"/>
    </source>
</evidence>
<dbReference type="InterPro" id="IPR000805">
    <property type="entry name" value="Glyco_hydro_26"/>
</dbReference>